<protein>
    <recommendedName>
        <fullName evidence="2">Heterokaryon incompatibility domain-containing protein</fullName>
    </recommendedName>
</protein>
<feature type="repeat" description="ANK" evidence="1">
    <location>
        <begin position="117"/>
        <end position="149"/>
    </location>
</feature>
<dbReference type="SUPFAM" id="SSF48403">
    <property type="entry name" value="Ankyrin repeat"/>
    <property type="match status" value="1"/>
</dbReference>
<keyword evidence="4" id="KW-1185">Reference proteome</keyword>
<gene>
    <name evidence="3" type="ORF">C8A00DRAFT_28826</name>
</gene>
<dbReference type="InterPro" id="IPR052895">
    <property type="entry name" value="HetReg/Transcr_Mod"/>
</dbReference>
<evidence type="ECO:0000313" key="4">
    <source>
        <dbReference type="Proteomes" id="UP001302745"/>
    </source>
</evidence>
<dbReference type="InterPro" id="IPR036770">
    <property type="entry name" value="Ankyrin_rpt-contain_sf"/>
</dbReference>
<dbReference type="PROSITE" id="PS50297">
    <property type="entry name" value="ANK_REP_REGION"/>
    <property type="match status" value="4"/>
</dbReference>
<dbReference type="InterPro" id="IPR002110">
    <property type="entry name" value="Ankyrin_rpt"/>
</dbReference>
<dbReference type="PANTHER" id="PTHR24148">
    <property type="entry name" value="ANKYRIN REPEAT DOMAIN-CONTAINING PROTEIN 39 HOMOLOG-RELATED"/>
    <property type="match status" value="1"/>
</dbReference>
<evidence type="ECO:0000313" key="3">
    <source>
        <dbReference type="EMBL" id="KAK4158319.1"/>
    </source>
</evidence>
<organism evidence="3 4">
    <name type="scientific">Chaetomidium leptoderma</name>
    <dbReference type="NCBI Taxonomy" id="669021"/>
    <lineage>
        <taxon>Eukaryota</taxon>
        <taxon>Fungi</taxon>
        <taxon>Dikarya</taxon>
        <taxon>Ascomycota</taxon>
        <taxon>Pezizomycotina</taxon>
        <taxon>Sordariomycetes</taxon>
        <taxon>Sordariomycetidae</taxon>
        <taxon>Sordariales</taxon>
        <taxon>Chaetomiaceae</taxon>
        <taxon>Chaetomidium</taxon>
    </lineage>
</organism>
<feature type="repeat" description="ANK" evidence="1">
    <location>
        <begin position="83"/>
        <end position="115"/>
    </location>
</feature>
<dbReference type="Proteomes" id="UP001302745">
    <property type="component" value="Unassembled WGS sequence"/>
</dbReference>
<dbReference type="PANTHER" id="PTHR24148:SF64">
    <property type="entry name" value="HETEROKARYON INCOMPATIBILITY DOMAIN-CONTAINING PROTEIN"/>
    <property type="match status" value="1"/>
</dbReference>
<evidence type="ECO:0000259" key="2">
    <source>
        <dbReference type="Pfam" id="PF06985"/>
    </source>
</evidence>
<dbReference type="PROSITE" id="PS50088">
    <property type="entry name" value="ANK_REPEAT"/>
    <property type="match status" value="4"/>
</dbReference>
<dbReference type="Pfam" id="PF06985">
    <property type="entry name" value="HET"/>
    <property type="match status" value="1"/>
</dbReference>
<evidence type="ECO:0000256" key="1">
    <source>
        <dbReference type="PROSITE-ProRule" id="PRU00023"/>
    </source>
</evidence>
<accession>A0AAN7A1V4</accession>
<comment type="caution">
    <text evidence="3">The sequence shown here is derived from an EMBL/GenBank/DDBJ whole genome shotgun (WGS) entry which is preliminary data.</text>
</comment>
<keyword evidence="1" id="KW-0040">ANK repeat</keyword>
<reference evidence="3" key="1">
    <citation type="journal article" date="2023" name="Mol. Phylogenet. Evol.">
        <title>Genome-scale phylogeny and comparative genomics of the fungal order Sordariales.</title>
        <authorList>
            <person name="Hensen N."/>
            <person name="Bonometti L."/>
            <person name="Westerberg I."/>
            <person name="Brannstrom I.O."/>
            <person name="Guillou S."/>
            <person name="Cros-Aarteil S."/>
            <person name="Calhoun S."/>
            <person name="Haridas S."/>
            <person name="Kuo A."/>
            <person name="Mondo S."/>
            <person name="Pangilinan J."/>
            <person name="Riley R."/>
            <person name="LaButti K."/>
            <person name="Andreopoulos B."/>
            <person name="Lipzen A."/>
            <person name="Chen C."/>
            <person name="Yan M."/>
            <person name="Daum C."/>
            <person name="Ng V."/>
            <person name="Clum A."/>
            <person name="Steindorff A."/>
            <person name="Ohm R.A."/>
            <person name="Martin F."/>
            <person name="Silar P."/>
            <person name="Natvig D.O."/>
            <person name="Lalanne C."/>
            <person name="Gautier V."/>
            <person name="Ament-Velasquez S.L."/>
            <person name="Kruys A."/>
            <person name="Hutchinson M.I."/>
            <person name="Powell A.J."/>
            <person name="Barry K."/>
            <person name="Miller A.N."/>
            <person name="Grigoriev I.V."/>
            <person name="Debuchy R."/>
            <person name="Gladieux P."/>
            <person name="Hiltunen Thoren M."/>
            <person name="Johannesson H."/>
        </authorList>
    </citation>
    <scope>NUCLEOTIDE SEQUENCE</scope>
    <source>
        <strain evidence="3">CBS 538.74</strain>
    </source>
</reference>
<feature type="repeat" description="ANK" evidence="1">
    <location>
        <begin position="18"/>
        <end position="50"/>
    </location>
</feature>
<feature type="domain" description="Heterokaryon incompatibility" evidence="2">
    <location>
        <begin position="230"/>
        <end position="394"/>
    </location>
</feature>
<dbReference type="EMBL" id="MU856840">
    <property type="protein sequence ID" value="KAK4158319.1"/>
    <property type="molecule type" value="Genomic_DNA"/>
</dbReference>
<feature type="repeat" description="ANK" evidence="1">
    <location>
        <begin position="51"/>
        <end position="83"/>
    </location>
</feature>
<dbReference type="SMART" id="SM00248">
    <property type="entry name" value="ANK"/>
    <property type="match status" value="4"/>
</dbReference>
<dbReference type="AlphaFoldDB" id="A0AAN7A1V4"/>
<reference evidence="3" key="2">
    <citation type="submission" date="2023-05" db="EMBL/GenBank/DDBJ databases">
        <authorList>
            <consortium name="Lawrence Berkeley National Laboratory"/>
            <person name="Steindorff A."/>
            <person name="Hensen N."/>
            <person name="Bonometti L."/>
            <person name="Westerberg I."/>
            <person name="Brannstrom I.O."/>
            <person name="Guillou S."/>
            <person name="Cros-Aarteil S."/>
            <person name="Calhoun S."/>
            <person name="Haridas S."/>
            <person name="Kuo A."/>
            <person name="Mondo S."/>
            <person name="Pangilinan J."/>
            <person name="Riley R."/>
            <person name="Labutti K."/>
            <person name="Andreopoulos B."/>
            <person name="Lipzen A."/>
            <person name="Chen C."/>
            <person name="Yanf M."/>
            <person name="Daum C."/>
            <person name="Ng V."/>
            <person name="Clum A."/>
            <person name="Ohm R."/>
            <person name="Martin F."/>
            <person name="Silar P."/>
            <person name="Natvig D."/>
            <person name="Lalanne C."/>
            <person name="Gautier V."/>
            <person name="Ament-Velasquez S.L."/>
            <person name="Kruys A."/>
            <person name="Hutchinson M.I."/>
            <person name="Powell A.J."/>
            <person name="Barry K."/>
            <person name="Miller A.N."/>
            <person name="Grigoriev I.V."/>
            <person name="Debuchy R."/>
            <person name="Gladieux P."/>
            <person name="Thoren M.H."/>
            <person name="Johannesson H."/>
        </authorList>
    </citation>
    <scope>NUCLEOTIDE SEQUENCE</scope>
    <source>
        <strain evidence="3">CBS 538.74</strain>
    </source>
</reference>
<dbReference type="Pfam" id="PF12796">
    <property type="entry name" value="Ank_2"/>
    <property type="match status" value="2"/>
</dbReference>
<dbReference type="Gene3D" id="1.25.40.20">
    <property type="entry name" value="Ankyrin repeat-containing domain"/>
    <property type="match status" value="1"/>
</dbReference>
<name>A0AAN7A1V4_9PEZI</name>
<sequence>MVELLLEGGARVESKDRKHPNPLHLAVKKGHELVVRLLLQRGSNIERVDDGNFTPLLYTAGKGRRSLLKLLLEKGANVSAAARGWSALCWAAAAGHEAVLEPLIAFGADVNQVTPPGGETPLYLAAHQGHAMVVRILLEHGARLDVPNSTVMSALSVAQERGHDAVVRLLSHASSLGAVQNHCSSSARYHYRRLQGTSYIRLLELRPASTDDEILSFDLVQADLDAKPRYQALSYEWGEKTGSIPVQCGDRTVLVTPNLKDVLRQIRSREGLVVTLWVDAVCINQEDLPERSQQVAMMARIFSGAEAVIMWLGDDAGNDQYTQAAFRLIAVFGEIYKVLAKTPGWKWRSTKLGLDRVQTIESLLPEAPLDYKGLLGLGYLSSCTYFTRAWILQEMVLASRGVVMFGRHKCDWNLFTEALWAMLFGDALYNLTVQFRPDVSGSLLYEIRVVFHRRYALTRILEVAYENRINPGHSSTLAQGVNAMVDFKAENPRDKVYAALGLVRDSKGNPVKTITPDYSLAVPQVYTMAARYLIKTTQNLAFWAYRNRLCDKRIADLPSWVPDWSYIAAPSDDTDFPLRLKPWEWLPASDLIQGRELRTTEKALHLDGHLLDTVVYALSITADKDVYDDIVLPIKNFLASRNTDMFDAYPCFAATRHNKGRRSLTNLEALWTVITSTNDRDAALTQDAVSFLAWRALTGDSSGQATTTLSLPQHLAGVFDVQKWDTRARVEDRNTFDLNIYKGMESKLQYSADVVITEKGYFAITGPAVAEPGMVIAVLAGADAFGLLKEKWEQNGGKSFYEYQDRVFLREAFGSLDDIDKGAKVERLEIR</sequence>
<dbReference type="InterPro" id="IPR010730">
    <property type="entry name" value="HET"/>
</dbReference>
<proteinExistence type="predicted"/>